<keyword evidence="2" id="KW-1185">Reference proteome</keyword>
<keyword evidence="1" id="KW-0418">Kinase</keyword>
<reference evidence="1 2" key="1">
    <citation type="submission" date="2022-04" db="EMBL/GenBank/DDBJ databases">
        <title>Genome diversity in the genus Frankia.</title>
        <authorList>
            <person name="Carlos-Shanley C."/>
            <person name="Hahn D."/>
        </authorList>
    </citation>
    <scope>NUCLEOTIDE SEQUENCE [LARGE SCALE GENOMIC DNA]</scope>
    <source>
        <strain evidence="1 2">Ag45/Mut15</strain>
    </source>
</reference>
<accession>A0ABT0JUK0</accession>
<gene>
    <name evidence="1" type="ORF">MXD59_05460</name>
</gene>
<dbReference type="GO" id="GO:0016301">
    <property type="term" value="F:kinase activity"/>
    <property type="evidence" value="ECO:0007669"/>
    <property type="project" value="UniProtKB-KW"/>
</dbReference>
<dbReference type="InterPro" id="IPR027417">
    <property type="entry name" value="P-loop_NTPase"/>
</dbReference>
<sequence>MDVPEADLTALVAALRAAPPRAGHVRVLALDGRSGAGKTTLAARLGRLLAAPCVSLEDLYGGWDGLAAGIERLVADVLVPLAAGGTPRVPHYDWTARAWREPRPLSVDGGLLVVEGVGAGARAAAPYLSLLVWLEASTALRRTRALARDGDVYVGHWDTWAAQEAALLVQDDTRSRADIILRTDTDSPHASLPDA</sequence>
<dbReference type="EMBL" id="JALKFT010000004">
    <property type="protein sequence ID" value="MCK9875233.1"/>
    <property type="molecule type" value="Genomic_DNA"/>
</dbReference>
<dbReference type="RefSeq" id="WP_248823701.1">
    <property type="nucleotide sequence ID" value="NZ_JALKFT010000004.1"/>
</dbReference>
<evidence type="ECO:0000313" key="1">
    <source>
        <dbReference type="EMBL" id="MCK9875233.1"/>
    </source>
</evidence>
<dbReference type="Proteomes" id="UP001201873">
    <property type="component" value="Unassembled WGS sequence"/>
</dbReference>
<organism evidence="1 2">
    <name type="scientific">Frankia umida</name>
    <dbReference type="NCBI Taxonomy" id="573489"/>
    <lineage>
        <taxon>Bacteria</taxon>
        <taxon>Bacillati</taxon>
        <taxon>Actinomycetota</taxon>
        <taxon>Actinomycetes</taxon>
        <taxon>Frankiales</taxon>
        <taxon>Frankiaceae</taxon>
        <taxon>Frankia</taxon>
    </lineage>
</organism>
<name>A0ABT0JUK0_9ACTN</name>
<proteinExistence type="predicted"/>
<dbReference type="SUPFAM" id="SSF52540">
    <property type="entry name" value="P-loop containing nucleoside triphosphate hydrolases"/>
    <property type="match status" value="1"/>
</dbReference>
<comment type="caution">
    <text evidence="1">The sequence shown here is derived from an EMBL/GenBank/DDBJ whole genome shotgun (WGS) entry which is preliminary data.</text>
</comment>
<protein>
    <submittedName>
        <fullName evidence="1">Dephospho-CoA kinase</fullName>
    </submittedName>
</protein>
<evidence type="ECO:0000313" key="2">
    <source>
        <dbReference type="Proteomes" id="UP001201873"/>
    </source>
</evidence>
<dbReference type="Gene3D" id="3.40.50.300">
    <property type="entry name" value="P-loop containing nucleotide triphosphate hydrolases"/>
    <property type="match status" value="1"/>
</dbReference>
<keyword evidence="1" id="KW-0808">Transferase</keyword>